<dbReference type="PANTHER" id="PTHR46268">
    <property type="entry name" value="STRESS RESPONSE PROTEIN NHAX"/>
    <property type="match status" value="1"/>
</dbReference>
<proteinExistence type="inferred from homology"/>
<keyword evidence="4" id="KW-1185">Reference proteome</keyword>
<reference evidence="3 4" key="1">
    <citation type="submission" date="2023-05" db="EMBL/GenBank/DDBJ databases">
        <title>Lithophilousrod everest ZFBP1038 complete genpme.</title>
        <authorList>
            <person name="Tian M."/>
        </authorList>
    </citation>
    <scope>NUCLEOTIDE SEQUENCE [LARGE SCALE GENOMIC DNA]</scope>
    <source>
        <strain evidence="3 4">ZFBP1038</strain>
    </source>
</reference>
<feature type="domain" description="UspA" evidence="2">
    <location>
        <begin position="2"/>
        <end position="135"/>
    </location>
</feature>
<dbReference type="RefSeq" id="WP_349640082.1">
    <property type="nucleotide sequence ID" value="NZ_CP090958.1"/>
</dbReference>
<dbReference type="Gene3D" id="3.40.50.620">
    <property type="entry name" value="HUPs"/>
    <property type="match status" value="1"/>
</dbReference>
<protein>
    <submittedName>
        <fullName evidence="3">Universal stress protein</fullName>
    </submittedName>
</protein>
<feature type="domain" description="UspA" evidence="2">
    <location>
        <begin position="149"/>
        <end position="292"/>
    </location>
</feature>
<dbReference type="Pfam" id="PF00582">
    <property type="entry name" value="Usp"/>
    <property type="match status" value="2"/>
</dbReference>
<name>A0ABY8QWS7_9MICO</name>
<dbReference type="InterPro" id="IPR014729">
    <property type="entry name" value="Rossmann-like_a/b/a_fold"/>
</dbReference>
<comment type="similarity">
    <text evidence="1">Belongs to the universal stress protein A family.</text>
</comment>
<evidence type="ECO:0000256" key="1">
    <source>
        <dbReference type="ARBA" id="ARBA00008791"/>
    </source>
</evidence>
<dbReference type="Gene3D" id="3.40.50.12370">
    <property type="match status" value="1"/>
</dbReference>
<dbReference type="EMBL" id="CP090958">
    <property type="protein sequence ID" value="WGW13266.1"/>
    <property type="molecule type" value="Genomic_DNA"/>
</dbReference>
<dbReference type="InterPro" id="IPR006016">
    <property type="entry name" value="UspA"/>
</dbReference>
<dbReference type="CDD" id="cd00293">
    <property type="entry name" value="USP-like"/>
    <property type="match status" value="2"/>
</dbReference>
<gene>
    <name evidence="3" type="ORF">LWF01_05720</name>
</gene>
<sequence>MSIVVGVAPGHCSRSAVRLGVLLARSYEQDLVLVSVNSAAWPPVDSKVDAEYQAFLVGKAQAALDEAKALVPDDLNSSYLVRGASSARRGLLEVCRELDAMRLVVGSAPGGGDGRITLGSVSTGLLQSAGLPVALAPHGFDVPDGARLERVTAAYNGSETSAELMLGAAAIAAHARAGIRIASFAPRPRSDATARVGLNAESDVIAEWGAVIRMHTDELLGDIAQFTVQPTSVEVAVGAGKDWGAAMRSVDWKPAEVLLVGSSSLGPLARVSLGSHAAKIVRNSPVPVVLVPRRASEAYAAQVEPLTGPRL</sequence>
<evidence type="ECO:0000313" key="4">
    <source>
        <dbReference type="Proteomes" id="UP001209083"/>
    </source>
</evidence>
<dbReference type="InterPro" id="IPR006015">
    <property type="entry name" value="Universal_stress_UspA"/>
</dbReference>
<dbReference type="PRINTS" id="PR01438">
    <property type="entry name" value="UNVRSLSTRESS"/>
</dbReference>
<evidence type="ECO:0000313" key="3">
    <source>
        <dbReference type="EMBL" id="WGW13266.1"/>
    </source>
</evidence>
<organism evidence="3 4">
    <name type="scientific">Saxibacter everestensis</name>
    <dbReference type="NCBI Taxonomy" id="2909229"/>
    <lineage>
        <taxon>Bacteria</taxon>
        <taxon>Bacillati</taxon>
        <taxon>Actinomycetota</taxon>
        <taxon>Actinomycetes</taxon>
        <taxon>Micrococcales</taxon>
        <taxon>Brevibacteriaceae</taxon>
        <taxon>Saxibacter</taxon>
    </lineage>
</organism>
<dbReference type="PANTHER" id="PTHR46268:SF6">
    <property type="entry name" value="UNIVERSAL STRESS PROTEIN UP12"/>
    <property type="match status" value="1"/>
</dbReference>
<dbReference type="Proteomes" id="UP001209083">
    <property type="component" value="Chromosome"/>
</dbReference>
<evidence type="ECO:0000259" key="2">
    <source>
        <dbReference type="Pfam" id="PF00582"/>
    </source>
</evidence>
<dbReference type="SUPFAM" id="SSF52402">
    <property type="entry name" value="Adenine nucleotide alpha hydrolases-like"/>
    <property type="match status" value="2"/>
</dbReference>
<accession>A0ABY8QWS7</accession>